<accession>A0A7R8ZU69</accession>
<protein>
    <submittedName>
        <fullName evidence="2">Uncharacterized protein</fullName>
    </submittedName>
</protein>
<evidence type="ECO:0000256" key="1">
    <source>
        <dbReference type="SAM" id="MobiDB-lite"/>
    </source>
</evidence>
<organism evidence="2">
    <name type="scientific">Cyprideis torosa</name>
    <dbReference type="NCBI Taxonomy" id="163714"/>
    <lineage>
        <taxon>Eukaryota</taxon>
        <taxon>Metazoa</taxon>
        <taxon>Ecdysozoa</taxon>
        <taxon>Arthropoda</taxon>
        <taxon>Crustacea</taxon>
        <taxon>Oligostraca</taxon>
        <taxon>Ostracoda</taxon>
        <taxon>Podocopa</taxon>
        <taxon>Podocopida</taxon>
        <taxon>Cytherocopina</taxon>
        <taxon>Cytheroidea</taxon>
        <taxon>Cytherideidae</taxon>
        <taxon>Cyprideis</taxon>
    </lineage>
</organism>
<proteinExistence type="predicted"/>
<dbReference type="AlphaFoldDB" id="A0A7R8ZU69"/>
<feature type="region of interest" description="Disordered" evidence="1">
    <location>
        <begin position="47"/>
        <end position="76"/>
    </location>
</feature>
<reference evidence="2" key="1">
    <citation type="submission" date="2020-11" db="EMBL/GenBank/DDBJ databases">
        <authorList>
            <person name="Tran Van P."/>
        </authorList>
    </citation>
    <scope>NUCLEOTIDE SEQUENCE</scope>
</reference>
<name>A0A7R8ZU69_9CRUS</name>
<evidence type="ECO:0000313" key="2">
    <source>
        <dbReference type="EMBL" id="CAD7231892.1"/>
    </source>
</evidence>
<sequence>MRDPGVAFGGSKLKMIFLWRILVFSILSSQLGLCQIRIKQLSLSDSFPEETGDAKEDLPLSRAKRQTPQGSAGTEVGATTFNLTTSNLQTTDKMVIGDVADYTMSILLPEGLTFDLLIEIYTGDPETGLSSIALCNWAITTGDQIPTAPTPVVEHSATMPNVVSYQLFGIIYFCEIRRD</sequence>
<dbReference type="EMBL" id="OB663989">
    <property type="protein sequence ID" value="CAD7231892.1"/>
    <property type="molecule type" value="Genomic_DNA"/>
</dbReference>
<feature type="compositionally biased region" description="Polar residues" evidence="1">
    <location>
        <begin position="66"/>
        <end position="76"/>
    </location>
</feature>
<gene>
    <name evidence="2" type="ORF">CTOB1V02_LOCUS9735</name>
</gene>